<proteinExistence type="predicted"/>
<protein>
    <submittedName>
        <fullName evidence="1">Uncharacterized protein</fullName>
    </submittedName>
</protein>
<dbReference type="SUPFAM" id="SSF49899">
    <property type="entry name" value="Concanavalin A-like lectins/glucanases"/>
    <property type="match status" value="1"/>
</dbReference>
<dbReference type="Gene3D" id="2.60.120.200">
    <property type="match status" value="1"/>
</dbReference>
<evidence type="ECO:0000313" key="1">
    <source>
        <dbReference type="EMBL" id="QBX06683.1"/>
    </source>
</evidence>
<gene>
    <name evidence="1" type="ORF">BcepSaruman_270</name>
</gene>
<dbReference type="EMBL" id="MK552140">
    <property type="protein sequence ID" value="QBX06683.1"/>
    <property type="molecule type" value="Genomic_DNA"/>
</dbReference>
<accession>A0A4D5ZCC5</accession>
<dbReference type="InterPro" id="IPR013320">
    <property type="entry name" value="ConA-like_dom_sf"/>
</dbReference>
<name>A0A4D5ZCC5_9CAUD</name>
<dbReference type="Proteomes" id="UP000296455">
    <property type="component" value="Segment"/>
</dbReference>
<sequence length="345" mass="36047">MALLFSEGWDSYTTITDVTNSGKYKQVATPAGTAGIDPTNGRFGGRAFCNNTAGYAASLRCDLPGSGIASGSTFYVAGWWRLRLNGGGGSNLPKYCLVSLPNATLLSYNGSYLTLHNNTTTPVATGTTYLGDGYHWIEVSFTLNGANSQVTAYVDGVQQFSGTYNLSNHPAQVIPTLFIGTDYTTSNNLSYLDDFLIWDTTGTDFNTFPVGARRIGLMNPAGAGDSTQFAPSAGANWQVASQPWTGTATLTDATTGKSDLYTMSALPYAAQNVNAVVVNTCASNPGADAQHSVTAQIKSNGTVVPGAVRSLVGTNVVYSDVFTRDSAGSAWTVTSVNAAQVGMGD</sequence>
<organism evidence="1 2">
    <name type="scientific">Burkholderia phage BcepSaruman</name>
    <dbReference type="NCBI Taxonomy" id="2530032"/>
    <lineage>
        <taxon>Viruses</taxon>
        <taxon>Duplodnaviria</taxon>
        <taxon>Heunggongvirae</taxon>
        <taxon>Uroviricota</taxon>
        <taxon>Caudoviricetes</taxon>
        <taxon>Sarumanvirus</taxon>
        <taxon>Sarumanvirus bcepsaruman</taxon>
    </lineage>
</organism>
<reference evidence="1 2" key="1">
    <citation type="submission" date="2019-02" db="EMBL/GenBank/DDBJ databases">
        <title>Complete genome sequence of Burkholderia cenocepacia phage BcepSaruman.</title>
        <authorList>
            <person name="Park K."/>
            <person name="Liu M."/>
            <person name="Gill J."/>
        </authorList>
    </citation>
    <scope>NUCLEOTIDE SEQUENCE [LARGE SCALE GENOMIC DNA]</scope>
</reference>
<keyword evidence="2" id="KW-1185">Reference proteome</keyword>
<evidence type="ECO:0000313" key="2">
    <source>
        <dbReference type="Proteomes" id="UP000296455"/>
    </source>
</evidence>